<dbReference type="Proteomes" id="UP000027121">
    <property type="component" value="Chromosome"/>
</dbReference>
<keyword evidence="1" id="KW-0812">Transmembrane</keyword>
<dbReference type="KEGG" id="pdw:BV82_14300"/>
<evidence type="ECO:0000256" key="1">
    <source>
        <dbReference type="SAM" id="Phobius"/>
    </source>
</evidence>
<accession>A0AAQ0DMG6</accession>
<gene>
    <name evidence="2" type="ORF">BV82_14300</name>
</gene>
<keyword evidence="1" id="KW-0472">Membrane</keyword>
<dbReference type="GeneID" id="98283461"/>
<feature type="transmembrane region" description="Helical" evidence="1">
    <location>
        <begin position="103"/>
        <end position="126"/>
    </location>
</feature>
<proteinExistence type="predicted"/>
<sequence length="198" mass="21803">MTTLVTAREYESYDEKIRAQAEMLTSLLSAGLQTQDAADKAVLALSRLQQEVHRQISSARNDLSTLADATATEAAKLLTEKFDQANEAAAVATKRYEKAGRLLGVKTFVTLVGALAVIGAAAWFLASPLLPSHEEIEFRRRQIAEMEAKAAVLAKKGVNLDWDQCKTGLLNRTKLCFRSDGEIYTRKGTDQHYAVPHH</sequence>
<organism evidence="2 3">
    <name type="scientific">Pseudomonas donghuensis</name>
    <dbReference type="NCBI Taxonomy" id="1163398"/>
    <lineage>
        <taxon>Bacteria</taxon>
        <taxon>Pseudomonadati</taxon>
        <taxon>Pseudomonadota</taxon>
        <taxon>Gammaproteobacteria</taxon>
        <taxon>Pseudomonadales</taxon>
        <taxon>Pseudomonadaceae</taxon>
        <taxon>Pseudomonas</taxon>
    </lineage>
</organism>
<dbReference type="AlphaFoldDB" id="A0AAQ0DMG6"/>
<reference evidence="2 3" key="1">
    <citation type="journal article" date="2014" name="Genome Announc.">
        <title>Genome Sequence of Pseudomonas sp. Strain P482, a Tomato Rhizosphere Isolate with Broad-Spectrum Antimicrobial Activity.</title>
        <authorList>
            <person name="Krzyzanowska D.M."/>
            <person name="Ossowicki A."/>
            <person name="Jafra S."/>
        </authorList>
    </citation>
    <scope>NUCLEOTIDE SEQUENCE [LARGE SCALE GENOMIC DNA]</scope>
    <source>
        <strain evidence="2 3">P482</strain>
    </source>
</reference>
<keyword evidence="3" id="KW-1185">Reference proteome</keyword>
<protein>
    <submittedName>
        <fullName evidence="2">Uncharacterized protein</fullName>
    </submittedName>
</protein>
<reference evidence="2 3" key="2">
    <citation type="journal article" date="2016" name="Front. Microbiol.">
        <title>When Genome-Based Approach Meets the 'Old but Good': Revealing Genes Involved in the Antibacterial Activity of Pseudomonas sp. P482 against Soft Rot Pathogens.</title>
        <authorList>
            <person name="Krzyzanowska D.M."/>
            <person name="Ossowicki A."/>
            <person name="Rajewska M."/>
            <person name="Maciag T."/>
            <person name="Jablonska M."/>
            <person name="Obuchowski M."/>
            <person name="Heeb S."/>
            <person name="Jafra S."/>
        </authorList>
    </citation>
    <scope>NUCLEOTIDE SEQUENCE [LARGE SCALE GENOMIC DNA]</scope>
    <source>
        <strain evidence="2 3">P482</strain>
    </source>
</reference>
<name>A0AAQ0DMG6_9PSED</name>
<keyword evidence="1" id="KW-1133">Transmembrane helix</keyword>
<evidence type="ECO:0000313" key="3">
    <source>
        <dbReference type="Proteomes" id="UP000027121"/>
    </source>
</evidence>
<dbReference type="RefSeq" id="WP_036997224.1">
    <property type="nucleotide sequence ID" value="NZ_CP071706.1"/>
</dbReference>
<evidence type="ECO:0000313" key="2">
    <source>
        <dbReference type="EMBL" id="QWE81309.1"/>
    </source>
</evidence>
<dbReference type="EMBL" id="CP071706">
    <property type="protein sequence ID" value="QWE81309.1"/>
    <property type="molecule type" value="Genomic_DNA"/>
</dbReference>